<dbReference type="Proteomes" id="UP000041254">
    <property type="component" value="Unassembled WGS sequence"/>
</dbReference>
<dbReference type="PANTHER" id="PTHR48261:SF2">
    <property type="entry name" value="ACETYLGLUCOSAMINYLTRANSFERASE"/>
    <property type="match status" value="1"/>
</dbReference>
<feature type="compositionally biased region" description="Basic and acidic residues" evidence="5">
    <location>
        <begin position="309"/>
        <end position="322"/>
    </location>
</feature>
<evidence type="ECO:0000256" key="3">
    <source>
        <dbReference type="ARBA" id="ARBA00023136"/>
    </source>
</evidence>
<dbReference type="InParanoid" id="A0A0G4FJW3"/>
<reference evidence="8 9" key="1">
    <citation type="submission" date="2014-11" db="EMBL/GenBank/DDBJ databases">
        <authorList>
            <person name="Zhu J."/>
            <person name="Qi W."/>
            <person name="Song R."/>
        </authorList>
    </citation>
    <scope>NUCLEOTIDE SEQUENCE [LARGE SCALE GENOMIC DNA]</scope>
</reference>
<gene>
    <name evidence="8" type="ORF">Vbra_5912</name>
</gene>
<dbReference type="PANTHER" id="PTHR48261">
    <property type="entry name" value="ACETYLGLUCOSAMINYLTRANSFERASE"/>
    <property type="match status" value="1"/>
</dbReference>
<feature type="domain" description="Glycosyl transferase 64" evidence="7">
    <location>
        <begin position="94"/>
        <end position="353"/>
    </location>
</feature>
<sequence>MGVAEVATRIEKLPLQQKCFLAWLAVVFLVCFCLLVVQPEPQTLVVTSPESLRRKKALEGTPYSPVECCPSIAGLENVSSALQPEQMVDSNKFYTVTIFTIGADVEMLRTMTRRIGACDKIDRILILWNTAATPPEPSFLAAGQFADRIVVVQELRDSLQNRFLLVPAHARTEGIVSIDDDMTGISCEELDGLFDRWRDAQQCAVVGPTVRTIEGRGRAAMGAGATNPYLVSVGPQPYRLLEYVQRDSRPPHLILTNVAIYSRCMAVVYSHVLPRFLIGYVDTLMNCEDILFNFMLHSFTSGVRVKASSHPDRLHAPREQRHNRQRQSISLKDKYAHQKKRDACVMYFTRVLGDIRQG</sequence>
<dbReference type="OrthoDB" id="5954868at2759"/>
<dbReference type="EMBL" id="CDMY01000452">
    <property type="protein sequence ID" value="CEM14057.1"/>
    <property type="molecule type" value="Genomic_DNA"/>
</dbReference>
<keyword evidence="4" id="KW-1015">Disulfide bond</keyword>
<evidence type="ECO:0000313" key="9">
    <source>
        <dbReference type="Proteomes" id="UP000041254"/>
    </source>
</evidence>
<keyword evidence="3 6" id="KW-0472">Membrane</keyword>
<evidence type="ECO:0000256" key="5">
    <source>
        <dbReference type="SAM" id="MobiDB-lite"/>
    </source>
</evidence>
<protein>
    <recommendedName>
        <fullName evidence="7">Glycosyl transferase 64 domain-containing protein</fullName>
    </recommendedName>
</protein>
<proteinExistence type="predicted"/>
<evidence type="ECO:0000256" key="6">
    <source>
        <dbReference type="SAM" id="Phobius"/>
    </source>
</evidence>
<evidence type="ECO:0000256" key="1">
    <source>
        <dbReference type="ARBA" id="ARBA00004370"/>
    </source>
</evidence>
<dbReference type="GO" id="GO:0016020">
    <property type="term" value="C:membrane"/>
    <property type="evidence" value="ECO:0007669"/>
    <property type="project" value="UniProtKB-SubCell"/>
</dbReference>
<dbReference type="Gene3D" id="3.90.550.10">
    <property type="entry name" value="Spore Coat Polysaccharide Biosynthesis Protein SpsA, Chain A"/>
    <property type="match status" value="1"/>
</dbReference>
<organism evidence="8 9">
    <name type="scientific">Vitrella brassicaformis (strain CCMP3155)</name>
    <dbReference type="NCBI Taxonomy" id="1169540"/>
    <lineage>
        <taxon>Eukaryota</taxon>
        <taxon>Sar</taxon>
        <taxon>Alveolata</taxon>
        <taxon>Colpodellida</taxon>
        <taxon>Vitrellaceae</taxon>
        <taxon>Vitrella</taxon>
    </lineage>
</organism>
<feature type="transmembrane region" description="Helical" evidence="6">
    <location>
        <begin position="20"/>
        <end position="37"/>
    </location>
</feature>
<dbReference type="InterPro" id="IPR015338">
    <property type="entry name" value="GT64_dom"/>
</dbReference>
<dbReference type="AlphaFoldDB" id="A0A0G4FJW3"/>
<feature type="region of interest" description="Disordered" evidence="5">
    <location>
        <begin position="309"/>
        <end position="329"/>
    </location>
</feature>
<keyword evidence="6" id="KW-1133">Transmembrane helix</keyword>
<dbReference type="Pfam" id="PF09258">
    <property type="entry name" value="Glyco_transf_64"/>
    <property type="match status" value="1"/>
</dbReference>
<dbReference type="InterPro" id="IPR004263">
    <property type="entry name" value="Exostosin"/>
</dbReference>
<dbReference type="STRING" id="1169540.A0A0G4FJW3"/>
<name>A0A0G4FJW3_VITBC</name>
<accession>A0A0G4FJW3</accession>
<keyword evidence="9" id="KW-1185">Reference proteome</keyword>
<keyword evidence="2" id="KW-0808">Transferase</keyword>
<dbReference type="VEuPathDB" id="CryptoDB:Vbra_5912"/>
<evidence type="ECO:0000256" key="4">
    <source>
        <dbReference type="ARBA" id="ARBA00023157"/>
    </source>
</evidence>
<dbReference type="SUPFAM" id="SSF53448">
    <property type="entry name" value="Nucleotide-diphospho-sugar transferases"/>
    <property type="match status" value="1"/>
</dbReference>
<dbReference type="InterPro" id="IPR029044">
    <property type="entry name" value="Nucleotide-diphossugar_trans"/>
</dbReference>
<evidence type="ECO:0000259" key="7">
    <source>
        <dbReference type="Pfam" id="PF09258"/>
    </source>
</evidence>
<dbReference type="GO" id="GO:0016757">
    <property type="term" value="F:glycosyltransferase activity"/>
    <property type="evidence" value="ECO:0007669"/>
    <property type="project" value="InterPro"/>
</dbReference>
<keyword evidence="6" id="KW-0812">Transmembrane</keyword>
<evidence type="ECO:0000313" key="8">
    <source>
        <dbReference type="EMBL" id="CEM14057.1"/>
    </source>
</evidence>
<comment type="subcellular location">
    <subcellularLocation>
        <location evidence="1">Membrane</location>
    </subcellularLocation>
</comment>
<evidence type="ECO:0000256" key="2">
    <source>
        <dbReference type="ARBA" id="ARBA00022679"/>
    </source>
</evidence>